<keyword evidence="1" id="KW-1133">Transmembrane helix</keyword>
<dbReference type="Proteomes" id="UP000199328">
    <property type="component" value="Unassembled WGS sequence"/>
</dbReference>
<evidence type="ECO:0000313" key="2">
    <source>
        <dbReference type="EMBL" id="SDK75323.1"/>
    </source>
</evidence>
<feature type="transmembrane region" description="Helical" evidence="1">
    <location>
        <begin position="40"/>
        <end position="62"/>
    </location>
</feature>
<organism evidence="2 3">
    <name type="scientific">Meinhardsimonia xiamenensis</name>
    <dbReference type="NCBI Taxonomy" id="990712"/>
    <lineage>
        <taxon>Bacteria</taxon>
        <taxon>Pseudomonadati</taxon>
        <taxon>Pseudomonadota</taxon>
        <taxon>Alphaproteobacteria</taxon>
        <taxon>Rhodobacterales</taxon>
        <taxon>Paracoccaceae</taxon>
        <taxon>Meinhardsimonia</taxon>
    </lineage>
</organism>
<evidence type="ECO:0000256" key="1">
    <source>
        <dbReference type="SAM" id="Phobius"/>
    </source>
</evidence>
<accession>A0A1G9EGX4</accession>
<evidence type="ECO:0000313" key="3">
    <source>
        <dbReference type="Proteomes" id="UP000199328"/>
    </source>
</evidence>
<keyword evidence="3" id="KW-1185">Reference proteome</keyword>
<name>A0A1G9EGX4_9RHOB</name>
<gene>
    <name evidence="2" type="ORF">SAMN05216257_104307</name>
</gene>
<keyword evidence="1" id="KW-0812">Transmembrane</keyword>
<dbReference type="InterPro" id="IPR046659">
    <property type="entry name" value="DUF6768"/>
</dbReference>
<dbReference type="AlphaFoldDB" id="A0A1G9EGX4"/>
<keyword evidence="1" id="KW-0472">Membrane</keyword>
<protein>
    <submittedName>
        <fullName evidence="2">Uncharacterized protein</fullName>
    </submittedName>
</protein>
<feature type="transmembrane region" description="Helical" evidence="1">
    <location>
        <begin position="74"/>
        <end position="93"/>
    </location>
</feature>
<proteinExistence type="predicted"/>
<dbReference type="EMBL" id="FNFV01000004">
    <property type="protein sequence ID" value="SDK75323.1"/>
    <property type="molecule type" value="Genomic_DNA"/>
</dbReference>
<dbReference type="Pfam" id="PF20556">
    <property type="entry name" value="DUF6768"/>
    <property type="match status" value="1"/>
</dbReference>
<reference evidence="3" key="1">
    <citation type="submission" date="2016-10" db="EMBL/GenBank/DDBJ databases">
        <authorList>
            <person name="Varghese N."/>
            <person name="Submissions S."/>
        </authorList>
    </citation>
    <scope>NUCLEOTIDE SEQUENCE [LARGE SCALE GENOMIC DNA]</scope>
    <source>
        <strain evidence="3">CGMCC 1.10789</strain>
    </source>
</reference>
<dbReference type="OrthoDB" id="8447559at2"/>
<sequence length="137" mass="15574">MDYLDRRIQELMSERDAHLLRASQPHGWLGITRAMRTGKLAWLFWVTWILQLVFLVIGLWAAVRFYQAAEVLAAVKWGFTGAVFLLGGLQIKLSMAPHIHAERILRELKRVEILILAQEERLRERAPAAEAGSGTDG</sequence>
<dbReference type="RefSeq" id="WP_092500512.1">
    <property type="nucleotide sequence ID" value="NZ_FNFV01000004.1"/>
</dbReference>